<evidence type="ECO:0000256" key="1">
    <source>
        <dbReference type="PROSITE-ProRule" id="PRU00409"/>
    </source>
</evidence>
<dbReference type="Pfam" id="PF21360">
    <property type="entry name" value="PylC-like_N"/>
    <property type="match status" value="1"/>
</dbReference>
<dbReference type="Pfam" id="PF02655">
    <property type="entry name" value="ATP-grasp_3"/>
    <property type="match status" value="1"/>
</dbReference>
<dbReference type="InterPro" id="IPR011761">
    <property type="entry name" value="ATP-grasp"/>
</dbReference>
<keyword evidence="4" id="KW-1185">Reference proteome</keyword>
<keyword evidence="1" id="KW-0067">ATP-binding</keyword>
<dbReference type="SUPFAM" id="SSF56059">
    <property type="entry name" value="Glutathione synthetase ATP-binding domain-like"/>
    <property type="match status" value="1"/>
</dbReference>
<dbReference type="InterPro" id="IPR003806">
    <property type="entry name" value="ATP-grasp_PylC-type"/>
</dbReference>
<name>B7AWU4_9FIRM</name>
<evidence type="ECO:0000313" key="3">
    <source>
        <dbReference type="EMBL" id="EEC56685.1"/>
    </source>
</evidence>
<proteinExistence type="predicted"/>
<dbReference type="eggNOG" id="COG2232">
    <property type="taxonomic scope" value="Bacteria"/>
</dbReference>
<organism evidence="3 4">
    <name type="scientific">[Bacteroides] pectinophilus ATCC 43243</name>
    <dbReference type="NCBI Taxonomy" id="483218"/>
    <lineage>
        <taxon>Bacteria</taxon>
        <taxon>Bacillati</taxon>
        <taxon>Bacillota</taxon>
        <taxon>Clostridia</taxon>
        <taxon>Eubacteriales</taxon>
    </lineage>
</organism>
<gene>
    <name evidence="3" type="ORF">BACPEC_03194</name>
</gene>
<dbReference type="Gene3D" id="3.30.470.20">
    <property type="entry name" value="ATP-grasp fold, B domain"/>
    <property type="match status" value="1"/>
</dbReference>
<dbReference type="Proteomes" id="UP000003136">
    <property type="component" value="Unassembled WGS sequence"/>
</dbReference>
<dbReference type="InterPro" id="IPR048764">
    <property type="entry name" value="PylC_N"/>
</dbReference>
<sequence length="327" mass="37591">MRKILVTAVSGDIANGILKILQEQDAELYGCDVNSIAAGMDRVKKFWQSRYAVEEGYTEELLGKCLEYGITHLIPVNEREIEVVSDNRKLFEEHGIKIVIQDERILDICLDKYKTAQLLTDNGFDVPDTYVNPCLIEVDGSSYICKPRKSNGSKGIQIYSAGEIADIKKRYYADETAFNNINDNIQGEDCVYQRYIDSDEEYTIGVFRDIAVINTIAFRRELKNGYSNIVKLSNAGEYAELAIRIAKLLNLKGYINIQLRKKDDRLYIFEINPRISGTVRFRHMLGFTDVLWWLDMLDNIAVPEFRCEYNEAVGIRELNEKYVILKT</sequence>
<reference evidence="3 4" key="2">
    <citation type="submission" date="2008-11" db="EMBL/GenBank/DDBJ databases">
        <authorList>
            <person name="Fulton L."/>
            <person name="Clifton S."/>
            <person name="Fulton B."/>
            <person name="Xu J."/>
            <person name="Minx P."/>
            <person name="Pepin K.H."/>
            <person name="Johnson M."/>
            <person name="Bhonagiri V."/>
            <person name="Nash W.E."/>
            <person name="Mardis E.R."/>
            <person name="Wilson R.K."/>
        </authorList>
    </citation>
    <scope>NUCLEOTIDE SEQUENCE [LARGE SCALE GENOMIC DNA]</scope>
    <source>
        <strain evidence="3 4">ATCC 43243</strain>
    </source>
</reference>
<evidence type="ECO:0000313" key="4">
    <source>
        <dbReference type="Proteomes" id="UP000003136"/>
    </source>
</evidence>
<dbReference type="EMBL" id="ABVQ01000037">
    <property type="protein sequence ID" value="EEC56685.1"/>
    <property type="molecule type" value="Genomic_DNA"/>
</dbReference>
<accession>B7AWU4</accession>
<dbReference type="STRING" id="483218.BACPEC_03194"/>
<comment type="caution">
    <text evidence="3">The sequence shown here is derived from an EMBL/GenBank/DDBJ whole genome shotgun (WGS) entry which is preliminary data.</text>
</comment>
<dbReference type="AlphaFoldDB" id="B7AWU4"/>
<dbReference type="Gene3D" id="3.40.50.20">
    <property type="match status" value="1"/>
</dbReference>
<dbReference type="GO" id="GO:0046872">
    <property type="term" value="F:metal ion binding"/>
    <property type="evidence" value="ECO:0007669"/>
    <property type="project" value="InterPro"/>
</dbReference>
<dbReference type="PROSITE" id="PS50975">
    <property type="entry name" value="ATP_GRASP"/>
    <property type="match status" value="1"/>
</dbReference>
<protein>
    <recommendedName>
        <fullName evidence="2">ATP-grasp domain-containing protein</fullName>
    </recommendedName>
</protein>
<feature type="domain" description="ATP-grasp" evidence="2">
    <location>
        <begin position="116"/>
        <end position="298"/>
    </location>
</feature>
<reference evidence="3 4" key="1">
    <citation type="submission" date="2008-11" db="EMBL/GenBank/DDBJ databases">
        <title>Draft genome sequence of Bacteroides pectinophilus (ATCC 43243).</title>
        <authorList>
            <person name="Sudarsanam P."/>
            <person name="Ley R."/>
            <person name="Guruge J."/>
            <person name="Turnbaugh P.J."/>
            <person name="Mahowald M."/>
            <person name="Liep D."/>
            <person name="Gordon J."/>
        </authorList>
    </citation>
    <scope>NUCLEOTIDE SEQUENCE [LARGE SCALE GENOMIC DNA]</scope>
    <source>
        <strain evidence="3 4">ATCC 43243</strain>
    </source>
</reference>
<keyword evidence="1" id="KW-0547">Nucleotide-binding</keyword>
<evidence type="ECO:0000259" key="2">
    <source>
        <dbReference type="PROSITE" id="PS50975"/>
    </source>
</evidence>
<dbReference type="HOGENOM" id="CLU_052967_4_0_9"/>
<dbReference type="GO" id="GO:0005524">
    <property type="term" value="F:ATP binding"/>
    <property type="evidence" value="ECO:0007669"/>
    <property type="project" value="UniProtKB-UniRule"/>
</dbReference>